<keyword evidence="2" id="KW-1185">Reference proteome</keyword>
<name>A0ACC2ICT3_9PLEO</name>
<reference evidence="1" key="1">
    <citation type="submission" date="2022-11" db="EMBL/GenBank/DDBJ databases">
        <title>Genome Sequence of Boeremia exigua.</title>
        <authorList>
            <person name="Buettner E."/>
        </authorList>
    </citation>
    <scope>NUCLEOTIDE SEQUENCE</scope>
    <source>
        <strain evidence="1">CU02</strain>
    </source>
</reference>
<evidence type="ECO:0000313" key="1">
    <source>
        <dbReference type="EMBL" id="KAJ8112959.1"/>
    </source>
</evidence>
<organism evidence="1 2">
    <name type="scientific">Boeremia exigua</name>
    <dbReference type="NCBI Taxonomy" id="749465"/>
    <lineage>
        <taxon>Eukaryota</taxon>
        <taxon>Fungi</taxon>
        <taxon>Dikarya</taxon>
        <taxon>Ascomycota</taxon>
        <taxon>Pezizomycotina</taxon>
        <taxon>Dothideomycetes</taxon>
        <taxon>Pleosporomycetidae</taxon>
        <taxon>Pleosporales</taxon>
        <taxon>Pleosporineae</taxon>
        <taxon>Didymellaceae</taxon>
        <taxon>Boeremia</taxon>
    </lineage>
</organism>
<dbReference type="EMBL" id="JAPHNI010000285">
    <property type="protein sequence ID" value="KAJ8112959.1"/>
    <property type="molecule type" value="Genomic_DNA"/>
</dbReference>
<comment type="caution">
    <text evidence="1">The sequence shown here is derived from an EMBL/GenBank/DDBJ whole genome shotgun (WGS) entry which is preliminary data.</text>
</comment>
<gene>
    <name evidence="1" type="ORF">OPT61_g4800</name>
</gene>
<accession>A0ACC2ICT3</accession>
<dbReference type="Proteomes" id="UP001153331">
    <property type="component" value="Unassembled WGS sequence"/>
</dbReference>
<protein>
    <submittedName>
        <fullName evidence="1">Uncharacterized protein</fullName>
    </submittedName>
</protein>
<proteinExistence type="predicted"/>
<sequence length="724" mass="78171">MHASAEITQIWARGVDFLSFDPQLSNKTWSPTLCAKPAPFHGSTTLANSMGLCRGDCCCGAPSLVGLEAQQQEWGELGAGATMTLAHLAGTLIGYNYALAAQSAGSFSAKGDYSDAHPTRALLRRNPADTGACIAAVLNQRQTRIVGSSTWGLDGTGHVAMRIACKLGKDIYPVEYALVVYHQLQGFPASSASEHCLADHFGVFTFVPSLLRTPHNHLSKMVLGLGGSQEPTMEQVHEQQGRRPSTVEVINEDVRRKSVDNRVVTGASQLTTRQSIVPVALVTLLFFLWGFAYGLLDVLNSRFQVALNISQGESSGLQAAYFGAYFIGPLTYSGWFLRKFGYRYTFMLGLGIYCVGALMFWPSAVKRSFGGFCGSMFIVGSGLSTLETSANPYIAVCGPPKWAEFRLELSQSFQAVGSVVAPVLASFVIFKNVGEDGKSLSSVQWVYLGIAIFVGILAVVFYFAPIPEITDSDMADQAEMMTTATGYVDKPLRQQYTLFFGVAAQFCYVGAQVGIASFFINFFTQAHPNLNVTEAHHQGANYYAIAQALFAVGRFSAAGFMYIGLKPRIVLLIYQTAIMIFLAAAIGVNTGSATAPNWGGLALLMVVLFFESCIFPIIFALTLRGLGRHTKRGASFLVASVSGGAVVPVILGNVADRIGTQRAMVVPLAFFLIAWAYPIYLNVFKRRELDAYTDSKVGTGEEGTVDFDSIIATKDVEAGRMEKV</sequence>
<evidence type="ECO:0000313" key="2">
    <source>
        <dbReference type="Proteomes" id="UP001153331"/>
    </source>
</evidence>